<dbReference type="KEGG" id="tvr:TVD_05870"/>
<name>A0A0G3G7S8_9GAMM</name>
<protein>
    <recommendedName>
        <fullName evidence="3">DUF429 domain-containing protein</fullName>
    </recommendedName>
</protein>
<dbReference type="OrthoDB" id="5783260at2"/>
<dbReference type="InterPro" id="IPR007362">
    <property type="entry name" value="DUF429"/>
</dbReference>
<organism evidence="1 2">
    <name type="scientific">Thioalkalivibrio versutus</name>
    <dbReference type="NCBI Taxonomy" id="106634"/>
    <lineage>
        <taxon>Bacteria</taxon>
        <taxon>Pseudomonadati</taxon>
        <taxon>Pseudomonadota</taxon>
        <taxon>Gammaproteobacteria</taxon>
        <taxon>Chromatiales</taxon>
        <taxon>Ectothiorhodospiraceae</taxon>
        <taxon>Thioalkalivibrio</taxon>
    </lineage>
</organism>
<evidence type="ECO:0008006" key="3">
    <source>
        <dbReference type="Google" id="ProtNLM"/>
    </source>
</evidence>
<proteinExistence type="predicted"/>
<evidence type="ECO:0000313" key="2">
    <source>
        <dbReference type="Proteomes" id="UP000064201"/>
    </source>
</evidence>
<dbReference type="Pfam" id="PF04250">
    <property type="entry name" value="DUF429"/>
    <property type="match status" value="1"/>
</dbReference>
<gene>
    <name evidence="1" type="ORF">TVD_05870</name>
</gene>
<dbReference type="EMBL" id="CP011367">
    <property type="protein sequence ID" value="AKJ96439.1"/>
    <property type="molecule type" value="Genomic_DNA"/>
</dbReference>
<dbReference type="PATRIC" id="fig|106634.4.peg.1196"/>
<dbReference type="Proteomes" id="UP000064201">
    <property type="component" value="Chromosome"/>
</dbReference>
<sequence>MSEWIVGVDLSGPGSAQYTSVAVFREQGGGLQLTELLAGANDQAILDQVPAGAIVGLDAPLSYSATGGSRESDQALRRLAVGLNLPAGTVMAPSAPRMAYLTLRGVAVSRMLCMERPDARVVEVHPTVAMALRAAPVAALRAMKKDPAARQLLLAWLEAKGLAGAQDLGDASDHSVAACAAALAAWQWSQGKAAWSYPAQPPLHPFDFAC</sequence>
<evidence type="ECO:0000313" key="1">
    <source>
        <dbReference type="EMBL" id="AKJ96439.1"/>
    </source>
</evidence>
<reference evidence="1 2" key="1">
    <citation type="submission" date="2015-04" db="EMBL/GenBank/DDBJ databases">
        <title>Complete Sequence for the Genome of the Thioalkalivibrio versutus D301.</title>
        <authorList>
            <person name="Mu T."/>
            <person name="Zhou J."/>
            <person name="Xu X."/>
        </authorList>
    </citation>
    <scope>NUCLEOTIDE SEQUENCE [LARGE SCALE GENOMIC DNA]</scope>
    <source>
        <strain evidence="1 2">D301</strain>
    </source>
</reference>
<keyword evidence="2" id="KW-1185">Reference proteome</keyword>
<accession>A0A0G3G7S8</accession>
<dbReference type="AlphaFoldDB" id="A0A0G3G7S8"/>